<keyword evidence="5" id="KW-1133">Transmembrane helix</keyword>
<gene>
    <name evidence="7" type="ORF">GCM10025876_16080</name>
</gene>
<evidence type="ECO:0000256" key="1">
    <source>
        <dbReference type="ARBA" id="ARBA00004651"/>
    </source>
</evidence>
<dbReference type="NCBIfam" id="TIGR01494">
    <property type="entry name" value="ATPase_P-type"/>
    <property type="match status" value="1"/>
</dbReference>
<feature type="region of interest" description="Disordered" evidence="4">
    <location>
        <begin position="201"/>
        <end position="257"/>
    </location>
</feature>
<feature type="compositionally biased region" description="Basic residues" evidence="4">
    <location>
        <begin position="240"/>
        <end position="257"/>
    </location>
</feature>
<evidence type="ECO:0000256" key="5">
    <source>
        <dbReference type="SAM" id="Phobius"/>
    </source>
</evidence>
<proteinExistence type="predicted"/>
<evidence type="ECO:0000313" key="7">
    <source>
        <dbReference type="EMBL" id="GMA35404.1"/>
    </source>
</evidence>
<evidence type="ECO:0000256" key="4">
    <source>
        <dbReference type="SAM" id="MobiDB-lite"/>
    </source>
</evidence>
<reference evidence="8" key="1">
    <citation type="journal article" date="2019" name="Int. J. Syst. Evol. Microbiol.">
        <title>The Global Catalogue of Microorganisms (GCM) 10K type strain sequencing project: providing services to taxonomists for standard genome sequencing and annotation.</title>
        <authorList>
            <consortium name="The Broad Institute Genomics Platform"/>
            <consortium name="The Broad Institute Genome Sequencing Center for Infectious Disease"/>
            <person name="Wu L."/>
            <person name="Ma J."/>
        </authorList>
    </citation>
    <scope>NUCLEOTIDE SEQUENCE [LARGE SCALE GENOMIC DNA]</scope>
    <source>
        <strain evidence="8">NBRC 112299</strain>
    </source>
</reference>
<dbReference type="PANTHER" id="PTHR43520">
    <property type="entry name" value="ATP7, ISOFORM B"/>
    <property type="match status" value="1"/>
</dbReference>
<sequence length="257" mass="27146">MIVALILLGKWMEVRSTARAGDAIRALSKRQSSTARLEDGTEIPRDALEVGMRFVVRPGETIATDGRVIEGEASIDASLVTGESVPVRAAEGAEVVGGTIATDGALTVEATRVGAETMLSQIARMVDEAQSGRARVQRLADRISRVFVPVVIAVSALTLVVWLLATGDANAAFTAAVAVLIIACPCALGLATPLAIMVGTGRGAQARRPRTRPRGAGRHARRHHYRARQDGHRDGGAHDARRRGRAGGRCSGRRRPA</sequence>
<dbReference type="InterPro" id="IPR059000">
    <property type="entry name" value="ATPase_P-type_domA"/>
</dbReference>
<dbReference type="EMBL" id="BSUN01000001">
    <property type="protein sequence ID" value="GMA35404.1"/>
    <property type="molecule type" value="Genomic_DNA"/>
</dbReference>
<accession>A0ABQ6ICI2</accession>
<evidence type="ECO:0000256" key="3">
    <source>
        <dbReference type="ARBA" id="ARBA00022967"/>
    </source>
</evidence>
<dbReference type="Pfam" id="PF00122">
    <property type="entry name" value="E1-E2_ATPase"/>
    <property type="match status" value="1"/>
</dbReference>
<feature type="compositionally biased region" description="Basic and acidic residues" evidence="4">
    <location>
        <begin position="227"/>
        <end position="239"/>
    </location>
</feature>
<keyword evidence="2" id="KW-0479">Metal-binding</keyword>
<protein>
    <recommendedName>
        <fullName evidence="6">P-type ATPase A domain-containing protein</fullName>
    </recommendedName>
</protein>
<dbReference type="InterPro" id="IPR008250">
    <property type="entry name" value="ATPase_P-typ_transduc_dom_A_sf"/>
</dbReference>
<dbReference type="SUPFAM" id="SSF81665">
    <property type="entry name" value="Calcium ATPase, transmembrane domain M"/>
    <property type="match status" value="1"/>
</dbReference>
<keyword evidence="5" id="KW-0472">Membrane</keyword>
<keyword evidence="3" id="KW-1278">Translocase</keyword>
<comment type="caution">
    <text evidence="7">The sequence shown here is derived from an EMBL/GenBank/DDBJ whole genome shotgun (WGS) entry which is preliminary data.</text>
</comment>
<feature type="compositionally biased region" description="Basic residues" evidence="4">
    <location>
        <begin position="205"/>
        <end position="226"/>
    </location>
</feature>
<keyword evidence="8" id="KW-1185">Reference proteome</keyword>
<dbReference type="InterPro" id="IPR001757">
    <property type="entry name" value="P_typ_ATPase"/>
</dbReference>
<feature type="transmembrane region" description="Helical" evidence="5">
    <location>
        <begin position="143"/>
        <end position="165"/>
    </location>
</feature>
<dbReference type="Gene3D" id="2.70.150.10">
    <property type="entry name" value="Calcium-transporting ATPase, cytoplasmic transduction domain A"/>
    <property type="match status" value="1"/>
</dbReference>
<evidence type="ECO:0000259" key="6">
    <source>
        <dbReference type="Pfam" id="PF00122"/>
    </source>
</evidence>
<name>A0ABQ6ICI2_9MICO</name>
<dbReference type="Proteomes" id="UP001157125">
    <property type="component" value="Unassembled WGS sequence"/>
</dbReference>
<dbReference type="PANTHER" id="PTHR43520:SF8">
    <property type="entry name" value="P-TYPE CU(+) TRANSPORTER"/>
    <property type="match status" value="1"/>
</dbReference>
<evidence type="ECO:0000256" key="2">
    <source>
        <dbReference type="ARBA" id="ARBA00022723"/>
    </source>
</evidence>
<dbReference type="SUPFAM" id="SSF81653">
    <property type="entry name" value="Calcium ATPase, transduction domain A"/>
    <property type="match status" value="1"/>
</dbReference>
<comment type="subcellular location">
    <subcellularLocation>
        <location evidence="1">Cell membrane</location>
        <topology evidence="1">Multi-pass membrane protein</topology>
    </subcellularLocation>
</comment>
<organism evidence="7 8">
    <name type="scientific">Demequina litorisediminis</name>
    <dbReference type="NCBI Taxonomy" id="1849022"/>
    <lineage>
        <taxon>Bacteria</taxon>
        <taxon>Bacillati</taxon>
        <taxon>Actinomycetota</taxon>
        <taxon>Actinomycetes</taxon>
        <taxon>Micrococcales</taxon>
        <taxon>Demequinaceae</taxon>
        <taxon>Demequina</taxon>
    </lineage>
</organism>
<feature type="transmembrane region" description="Helical" evidence="5">
    <location>
        <begin position="171"/>
        <end position="198"/>
    </location>
</feature>
<feature type="domain" description="P-type ATPase A" evidence="6">
    <location>
        <begin position="32"/>
        <end position="126"/>
    </location>
</feature>
<dbReference type="InterPro" id="IPR023298">
    <property type="entry name" value="ATPase_P-typ_TM_dom_sf"/>
</dbReference>
<evidence type="ECO:0000313" key="8">
    <source>
        <dbReference type="Proteomes" id="UP001157125"/>
    </source>
</evidence>
<keyword evidence="5" id="KW-0812">Transmembrane</keyword>